<keyword evidence="6 13" id="KW-1133">Transmembrane helix</keyword>
<dbReference type="PROSITE" id="PS00237">
    <property type="entry name" value="G_PROTEIN_RECEP_F1_1"/>
    <property type="match status" value="1"/>
</dbReference>
<dbReference type="PANTHER" id="PTHR26451:SF871">
    <property type="entry name" value="ODORANT RECEPTOR-RELATED"/>
    <property type="match status" value="1"/>
</dbReference>
<evidence type="ECO:0000256" key="3">
    <source>
        <dbReference type="ARBA" id="ARBA00022606"/>
    </source>
</evidence>
<dbReference type="PRINTS" id="PR00245">
    <property type="entry name" value="OLFACTORYR"/>
</dbReference>
<feature type="transmembrane region" description="Helical" evidence="13">
    <location>
        <begin position="23"/>
        <end position="48"/>
    </location>
</feature>
<dbReference type="Ensembl" id="ENSLBET00000015538.1">
    <property type="protein sequence ID" value="ENSLBEP00000014653.1"/>
    <property type="gene ID" value="ENSLBEG00000011427.1"/>
</dbReference>
<dbReference type="GeneTree" id="ENSGT00950000183023"/>
<evidence type="ECO:0000256" key="10">
    <source>
        <dbReference type="ARBA" id="ARBA00023170"/>
    </source>
</evidence>
<keyword evidence="16" id="KW-1185">Reference proteome</keyword>
<feature type="transmembrane region" description="Helical" evidence="13">
    <location>
        <begin position="95"/>
        <end position="117"/>
    </location>
</feature>
<evidence type="ECO:0000256" key="1">
    <source>
        <dbReference type="ARBA" id="ARBA00004651"/>
    </source>
</evidence>
<dbReference type="PROSITE" id="PS50262">
    <property type="entry name" value="G_PROTEIN_RECEP_F1_2"/>
    <property type="match status" value="1"/>
</dbReference>
<keyword evidence="7" id="KW-0297">G-protein coupled receptor</keyword>
<feature type="transmembrane region" description="Helical" evidence="13">
    <location>
        <begin position="138"/>
        <end position="159"/>
    </location>
</feature>
<dbReference type="Proteomes" id="UP000261660">
    <property type="component" value="Unplaced"/>
</dbReference>
<comment type="subcellular location">
    <subcellularLocation>
        <location evidence="1">Cell membrane</location>
        <topology evidence="1">Multi-pass membrane protein</topology>
    </subcellularLocation>
</comment>
<accession>A0A3Q3F4W8</accession>
<dbReference type="Pfam" id="PF13853">
    <property type="entry name" value="7tm_4"/>
    <property type="match status" value="1"/>
</dbReference>
<dbReference type="Gene3D" id="1.20.1070.10">
    <property type="entry name" value="Rhodopsin 7-helix transmembrane proteins"/>
    <property type="match status" value="1"/>
</dbReference>
<keyword evidence="8 13" id="KW-0472">Membrane</keyword>
<dbReference type="InterPro" id="IPR000725">
    <property type="entry name" value="Olfact_rcpt"/>
</dbReference>
<evidence type="ECO:0000256" key="8">
    <source>
        <dbReference type="ARBA" id="ARBA00023136"/>
    </source>
</evidence>
<proteinExistence type="predicted"/>
<dbReference type="InParanoid" id="A0A3Q3F4W8"/>
<evidence type="ECO:0000256" key="12">
    <source>
        <dbReference type="ARBA" id="ARBA00023224"/>
    </source>
</evidence>
<evidence type="ECO:0000256" key="4">
    <source>
        <dbReference type="ARBA" id="ARBA00022692"/>
    </source>
</evidence>
<evidence type="ECO:0000313" key="15">
    <source>
        <dbReference type="Ensembl" id="ENSLBEP00000014653.1"/>
    </source>
</evidence>
<reference evidence="15" key="1">
    <citation type="submission" date="2025-08" db="UniProtKB">
        <authorList>
            <consortium name="Ensembl"/>
        </authorList>
    </citation>
    <scope>IDENTIFICATION</scope>
</reference>
<feature type="transmembrane region" description="Helical" evidence="13">
    <location>
        <begin position="238"/>
        <end position="257"/>
    </location>
</feature>
<dbReference type="GO" id="GO:0005886">
    <property type="term" value="C:plasma membrane"/>
    <property type="evidence" value="ECO:0007669"/>
    <property type="project" value="UniProtKB-SubCell"/>
</dbReference>
<dbReference type="GO" id="GO:0004984">
    <property type="term" value="F:olfactory receptor activity"/>
    <property type="evidence" value="ECO:0007669"/>
    <property type="project" value="InterPro"/>
</dbReference>
<evidence type="ECO:0000256" key="5">
    <source>
        <dbReference type="ARBA" id="ARBA00022725"/>
    </source>
</evidence>
<evidence type="ECO:0000256" key="13">
    <source>
        <dbReference type="SAM" id="Phobius"/>
    </source>
</evidence>
<keyword evidence="5" id="KW-0552">Olfaction</keyword>
<dbReference type="GO" id="GO:0005549">
    <property type="term" value="F:odorant binding"/>
    <property type="evidence" value="ECO:0007669"/>
    <property type="project" value="TreeGrafter"/>
</dbReference>
<evidence type="ECO:0000256" key="9">
    <source>
        <dbReference type="ARBA" id="ARBA00023157"/>
    </source>
</evidence>
<evidence type="ECO:0000256" key="7">
    <source>
        <dbReference type="ARBA" id="ARBA00023040"/>
    </source>
</evidence>
<feature type="domain" description="G-protein coupled receptors family 1 profile" evidence="14">
    <location>
        <begin position="38"/>
        <end position="285"/>
    </location>
</feature>
<keyword evidence="2" id="KW-1003">Cell membrane</keyword>
<feature type="transmembrane region" description="Helical" evidence="13">
    <location>
        <begin position="269"/>
        <end position="287"/>
    </location>
</feature>
<dbReference type="FunFam" id="1.20.1070.10:FF:000024">
    <property type="entry name" value="Olfactory receptor"/>
    <property type="match status" value="1"/>
</dbReference>
<sequence length="315" mass="35690">MENTSELVFVLQGLNASLTNRHVYFSFALVSYLLTIFINLTLIVVVWLEKSLHEPIYIFLCNLCFNGICGASSFYPKLLHDLLADSHVITYAGCLTQIFVVYSYVFVEFTSLTVMAFDRYLAICKPLQYHTVMTTQRVVQLLLLTWSFSLLEISVGVTLTARLPLCGRHIPKIFCTNWEVVKLSCSDTVVNNIYGFVLTFSHISQTVLIVVSYTHLVRASLRVHANRRKFIQTCLPHLVTLLVFTSSLMFDVMYSRYGGGELQMVKNALAAEFLVVPPLINPIIYGINLHQIRSRILQNFTDSLRQEVLGGERGG</sequence>
<feature type="transmembrane region" description="Helical" evidence="13">
    <location>
        <begin position="193"/>
        <end position="217"/>
    </location>
</feature>
<keyword evidence="10" id="KW-0675">Receptor</keyword>
<dbReference type="SUPFAM" id="SSF81321">
    <property type="entry name" value="Family A G protein-coupled receptor-like"/>
    <property type="match status" value="1"/>
</dbReference>
<evidence type="ECO:0000256" key="6">
    <source>
        <dbReference type="ARBA" id="ARBA00022989"/>
    </source>
</evidence>
<keyword evidence="3" id="KW-0716">Sensory transduction</keyword>
<evidence type="ECO:0000256" key="2">
    <source>
        <dbReference type="ARBA" id="ARBA00022475"/>
    </source>
</evidence>
<dbReference type="InterPro" id="IPR052921">
    <property type="entry name" value="GPCR1_Superfamily_Member"/>
</dbReference>
<keyword evidence="12" id="KW-0807">Transducer</keyword>
<dbReference type="AlphaFoldDB" id="A0A3Q3F4W8"/>
<evidence type="ECO:0000259" key="14">
    <source>
        <dbReference type="PROSITE" id="PS50262"/>
    </source>
</evidence>
<dbReference type="PANTHER" id="PTHR26451">
    <property type="entry name" value="G_PROTEIN_RECEP_F1_2 DOMAIN-CONTAINING PROTEIN"/>
    <property type="match status" value="1"/>
</dbReference>
<dbReference type="InterPro" id="IPR017452">
    <property type="entry name" value="GPCR_Rhodpsn_7TM"/>
</dbReference>
<name>A0A3Q3F4W8_9LABR</name>
<dbReference type="STRING" id="56723.ENSLBEP00000014653"/>
<dbReference type="GO" id="GO:0004930">
    <property type="term" value="F:G protein-coupled receptor activity"/>
    <property type="evidence" value="ECO:0007669"/>
    <property type="project" value="UniProtKB-KW"/>
</dbReference>
<organism evidence="15 16">
    <name type="scientific">Labrus bergylta</name>
    <name type="common">ballan wrasse</name>
    <dbReference type="NCBI Taxonomy" id="56723"/>
    <lineage>
        <taxon>Eukaryota</taxon>
        <taxon>Metazoa</taxon>
        <taxon>Chordata</taxon>
        <taxon>Craniata</taxon>
        <taxon>Vertebrata</taxon>
        <taxon>Euteleostomi</taxon>
        <taxon>Actinopterygii</taxon>
        <taxon>Neopterygii</taxon>
        <taxon>Teleostei</taxon>
        <taxon>Neoteleostei</taxon>
        <taxon>Acanthomorphata</taxon>
        <taxon>Eupercaria</taxon>
        <taxon>Labriformes</taxon>
        <taxon>Labridae</taxon>
        <taxon>Labrus</taxon>
    </lineage>
</organism>
<dbReference type="InterPro" id="IPR000276">
    <property type="entry name" value="GPCR_Rhodpsn"/>
</dbReference>
<feature type="transmembrane region" description="Helical" evidence="13">
    <location>
        <begin position="55"/>
        <end position="75"/>
    </location>
</feature>
<keyword evidence="9" id="KW-1015">Disulfide bond</keyword>
<keyword evidence="11" id="KW-0325">Glycoprotein</keyword>
<evidence type="ECO:0000256" key="11">
    <source>
        <dbReference type="ARBA" id="ARBA00023180"/>
    </source>
</evidence>
<reference evidence="15" key="2">
    <citation type="submission" date="2025-09" db="UniProtKB">
        <authorList>
            <consortium name="Ensembl"/>
        </authorList>
    </citation>
    <scope>IDENTIFICATION</scope>
</reference>
<keyword evidence="4 13" id="KW-0812">Transmembrane</keyword>
<evidence type="ECO:0000313" key="16">
    <source>
        <dbReference type="Proteomes" id="UP000261660"/>
    </source>
</evidence>
<protein>
    <submittedName>
        <fullName evidence="15">Olfactory receptor 1468-like</fullName>
    </submittedName>
</protein>